<evidence type="ECO:0000313" key="1">
    <source>
        <dbReference type="EMBL" id="KAI5622739.1"/>
    </source>
</evidence>
<dbReference type="EMBL" id="MU551610">
    <property type="protein sequence ID" value="KAI5622739.1"/>
    <property type="molecule type" value="Genomic_DNA"/>
</dbReference>
<dbReference type="Proteomes" id="UP001205998">
    <property type="component" value="Unassembled WGS sequence"/>
</dbReference>
<gene>
    <name evidence="1" type="ORF">C0J50_17617</name>
</gene>
<keyword evidence="2" id="KW-1185">Reference proteome</keyword>
<dbReference type="AlphaFoldDB" id="A0AAD5FNX9"/>
<organism evidence="1 2">
    <name type="scientific">Silurus asotus</name>
    <name type="common">Amur catfish</name>
    <name type="synonym">Parasilurus asotus</name>
    <dbReference type="NCBI Taxonomy" id="30991"/>
    <lineage>
        <taxon>Eukaryota</taxon>
        <taxon>Metazoa</taxon>
        <taxon>Chordata</taxon>
        <taxon>Craniata</taxon>
        <taxon>Vertebrata</taxon>
        <taxon>Euteleostomi</taxon>
        <taxon>Actinopterygii</taxon>
        <taxon>Neopterygii</taxon>
        <taxon>Teleostei</taxon>
        <taxon>Ostariophysi</taxon>
        <taxon>Siluriformes</taxon>
        <taxon>Siluridae</taxon>
        <taxon>Silurus</taxon>
    </lineage>
</organism>
<sequence>VGFGVQGSFSKQDGVLLRGNTQLVVEGMMPDLLHIIPVGDNTVLNGVFQGQDTSFALSLITNIAVLLSHTNHHTL</sequence>
<comment type="caution">
    <text evidence="1">The sequence shown here is derived from an EMBL/GenBank/DDBJ whole genome shotgun (WGS) entry which is preliminary data.</text>
</comment>
<accession>A0AAD5FNX9</accession>
<protein>
    <submittedName>
        <fullName evidence="1">Uncharacterized protein</fullName>
    </submittedName>
</protein>
<feature type="non-terminal residue" evidence="1">
    <location>
        <position position="75"/>
    </location>
</feature>
<feature type="non-terminal residue" evidence="1">
    <location>
        <position position="1"/>
    </location>
</feature>
<evidence type="ECO:0000313" key="2">
    <source>
        <dbReference type="Proteomes" id="UP001205998"/>
    </source>
</evidence>
<name>A0AAD5FNX9_SILAS</name>
<proteinExistence type="predicted"/>
<reference evidence="1" key="1">
    <citation type="submission" date="2018-07" db="EMBL/GenBank/DDBJ databases">
        <title>Comparative genomics of catfishes provides insights into carnivory and benthic adaptation.</title>
        <authorList>
            <person name="Zhang Y."/>
            <person name="Wang D."/>
            <person name="Peng Z."/>
            <person name="Zheng S."/>
            <person name="Shao F."/>
            <person name="Tao W."/>
        </authorList>
    </citation>
    <scope>NUCLEOTIDE SEQUENCE</scope>
    <source>
        <strain evidence="1">Chongqing</strain>
    </source>
</reference>